<evidence type="ECO:0000256" key="2">
    <source>
        <dbReference type="ARBA" id="ARBA00023002"/>
    </source>
</evidence>
<reference evidence="5 6" key="1">
    <citation type="journal article" date="2024" name="IMA Fungus">
        <title>Apiospora arundinis, a panoply of carbohydrate-active enzymes and secondary metabolites.</title>
        <authorList>
            <person name="Sorensen T."/>
            <person name="Petersen C."/>
            <person name="Muurmann A.T."/>
            <person name="Christiansen J.V."/>
            <person name="Brundto M.L."/>
            <person name="Overgaard C.K."/>
            <person name="Boysen A.T."/>
            <person name="Wollenberg R.D."/>
            <person name="Larsen T.O."/>
            <person name="Sorensen J.L."/>
            <person name="Nielsen K.L."/>
            <person name="Sondergaard T.E."/>
        </authorList>
    </citation>
    <scope>NUCLEOTIDE SEQUENCE [LARGE SCALE GENOMIC DNA]</scope>
    <source>
        <strain evidence="5 6">AAU 773</strain>
    </source>
</reference>
<sequence length="189" mass="20648">MFERYSLRLLLHLHRRTRRHSRNDVLVGVHHVFTAPAQVCDNCGDHAAAATVVSTTVPVTSILGDFRAQHVIPNLEPGDVKPLLSKRLKWRICKMSIVSPPSSWEDSCSVQKQEAHGRLFDPHVMAERVTAKVGISTNFIEDGQVSYSRYKEIVGSIVGSASATCNVVTALGDGLECTTRVFGPGEAGL</sequence>
<dbReference type="InterPro" id="IPR041640">
    <property type="entry name" value="Tyrosinase_C"/>
</dbReference>
<evidence type="ECO:0000259" key="4">
    <source>
        <dbReference type="Pfam" id="PF18132"/>
    </source>
</evidence>
<evidence type="ECO:0000256" key="1">
    <source>
        <dbReference type="ARBA" id="ARBA00001973"/>
    </source>
</evidence>
<evidence type="ECO:0000256" key="3">
    <source>
        <dbReference type="ARBA" id="ARBA00023033"/>
    </source>
</evidence>
<evidence type="ECO:0000313" key="6">
    <source>
        <dbReference type="Proteomes" id="UP001390339"/>
    </source>
</evidence>
<keyword evidence="3 5" id="KW-0503">Monooxygenase</keyword>
<accession>A0ABR2HYA7</accession>
<gene>
    <name evidence="5" type="ORF">PGQ11_011010</name>
</gene>
<comment type="caution">
    <text evidence="5">The sequence shown here is derived from an EMBL/GenBank/DDBJ whole genome shotgun (WGS) entry which is preliminary data.</text>
</comment>
<name>A0ABR2HYA7_9PEZI</name>
<keyword evidence="2" id="KW-0560">Oxidoreductase</keyword>
<comment type="cofactor">
    <cofactor evidence="1">
        <name>Cu(2+)</name>
        <dbReference type="ChEBI" id="CHEBI:29036"/>
    </cofactor>
</comment>
<dbReference type="Gene3D" id="2.60.310.20">
    <property type="match status" value="1"/>
</dbReference>
<dbReference type="Pfam" id="PF18132">
    <property type="entry name" value="Tyrosinase_C"/>
    <property type="match status" value="1"/>
</dbReference>
<dbReference type="GO" id="GO:0004497">
    <property type="term" value="F:monooxygenase activity"/>
    <property type="evidence" value="ECO:0007669"/>
    <property type="project" value="UniProtKB-KW"/>
</dbReference>
<feature type="domain" description="Tyrosinase C-terminal" evidence="4">
    <location>
        <begin position="16"/>
        <end position="95"/>
    </location>
</feature>
<proteinExistence type="predicted"/>
<protein>
    <submittedName>
        <fullName evidence="5">Tyrosinase (Monophenol monooxygenase)</fullName>
    </submittedName>
</protein>
<organism evidence="5 6">
    <name type="scientific">Apiospora arundinis</name>
    <dbReference type="NCBI Taxonomy" id="335852"/>
    <lineage>
        <taxon>Eukaryota</taxon>
        <taxon>Fungi</taxon>
        <taxon>Dikarya</taxon>
        <taxon>Ascomycota</taxon>
        <taxon>Pezizomycotina</taxon>
        <taxon>Sordariomycetes</taxon>
        <taxon>Xylariomycetidae</taxon>
        <taxon>Amphisphaeriales</taxon>
        <taxon>Apiosporaceae</taxon>
        <taxon>Apiospora</taxon>
    </lineage>
</organism>
<dbReference type="EMBL" id="JAPCWZ010000007">
    <property type="protein sequence ID" value="KAK8855098.1"/>
    <property type="molecule type" value="Genomic_DNA"/>
</dbReference>
<evidence type="ECO:0000313" key="5">
    <source>
        <dbReference type="EMBL" id="KAK8855098.1"/>
    </source>
</evidence>
<keyword evidence="6" id="KW-1185">Reference proteome</keyword>
<dbReference type="Proteomes" id="UP001390339">
    <property type="component" value="Unassembled WGS sequence"/>
</dbReference>